<dbReference type="EMBL" id="PVEM01000012">
    <property type="protein sequence ID" value="PTD04925.1"/>
    <property type="molecule type" value="Genomic_DNA"/>
</dbReference>
<accession>A0A2T4GN24</accession>
<evidence type="ECO:0000313" key="1">
    <source>
        <dbReference type="EMBL" id="PTD04925.1"/>
    </source>
</evidence>
<reference evidence="1 2" key="1">
    <citation type="submission" date="2018-02" db="EMBL/GenBank/DDBJ databases">
        <title>Fusarium culmorum secondary metabolites in fungal-bacterial-plant interactions.</title>
        <authorList>
            <person name="Schmidt R."/>
        </authorList>
    </citation>
    <scope>NUCLEOTIDE SEQUENCE [LARGE SCALE GENOMIC DNA]</scope>
    <source>
        <strain evidence="1 2">PV</strain>
    </source>
</reference>
<sequence>MYPTFNRVFSNHGSLTSVSETREEVQANLPAKTEEGVVSNMRPSSAPGFFPEFVEDLLISKHGHSVYRVCTSITDHGLPVQTSKAELARQTGTPAWVSVLVLYPRIHLHDALKGDWGSDSESQPGPFFTACHENY</sequence>
<dbReference type="OMA" id="FTACHEN"/>
<evidence type="ECO:0000313" key="2">
    <source>
        <dbReference type="Proteomes" id="UP000241587"/>
    </source>
</evidence>
<gene>
    <name evidence="1" type="ORF">FCULG_00001629</name>
</gene>
<keyword evidence="2" id="KW-1185">Reference proteome</keyword>
<organism evidence="1 2">
    <name type="scientific">Fusarium culmorum</name>
    <dbReference type="NCBI Taxonomy" id="5516"/>
    <lineage>
        <taxon>Eukaryota</taxon>
        <taxon>Fungi</taxon>
        <taxon>Dikarya</taxon>
        <taxon>Ascomycota</taxon>
        <taxon>Pezizomycotina</taxon>
        <taxon>Sordariomycetes</taxon>
        <taxon>Hypocreomycetidae</taxon>
        <taxon>Hypocreales</taxon>
        <taxon>Nectriaceae</taxon>
        <taxon>Fusarium</taxon>
    </lineage>
</organism>
<comment type="caution">
    <text evidence="1">The sequence shown here is derived from an EMBL/GenBank/DDBJ whole genome shotgun (WGS) entry which is preliminary data.</text>
</comment>
<dbReference type="OrthoDB" id="10269713at2759"/>
<name>A0A2T4GN24_FUSCU</name>
<proteinExistence type="predicted"/>
<dbReference type="AlphaFoldDB" id="A0A2T4GN24"/>
<protein>
    <submittedName>
        <fullName evidence="1">Uncharacterized protein</fullName>
    </submittedName>
</protein>
<dbReference type="Proteomes" id="UP000241587">
    <property type="component" value="Unassembled WGS sequence"/>
</dbReference>